<dbReference type="SUPFAM" id="SSF49329">
    <property type="entry name" value="Cu,Zn superoxide dismutase-like"/>
    <property type="match status" value="1"/>
</dbReference>
<accession>A0ABR2LNH8</accession>
<keyword evidence="1" id="KW-0186">Copper</keyword>
<keyword evidence="4" id="KW-1185">Reference proteome</keyword>
<evidence type="ECO:0000256" key="1">
    <source>
        <dbReference type="ARBA" id="ARBA00023008"/>
    </source>
</evidence>
<comment type="caution">
    <text evidence="3">The sequence shown here is derived from an EMBL/GenBank/DDBJ whole genome shotgun (WGS) entry which is preliminary data.</text>
</comment>
<dbReference type="InterPro" id="IPR036423">
    <property type="entry name" value="SOD-like_Cu/Zn_dom_sf"/>
</dbReference>
<dbReference type="InterPro" id="IPR001424">
    <property type="entry name" value="SOD_Cu_Zn_dom"/>
</dbReference>
<evidence type="ECO:0000259" key="2">
    <source>
        <dbReference type="Pfam" id="PF00080"/>
    </source>
</evidence>
<reference evidence="3 4" key="1">
    <citation type="journal article" date="2022" name="Nat. Plants">
        <title>Genomes of leafy and leafless Platanthera orchids illuminate the evolution of mycoheterotrophy.</title>
        <authorList>
            <person name="Li M.H."/>
            <person name="Liu K.W."/>
            <person name="Li Z."/>
            <person name="Lu H.C."/>
            <person name="Ye Q.L."/>
            <person name="Zhang D."/>
            <person name="Wang J.Y."/>
            <person name="Li Y.F."/>
            <person name="Zhong Z.M."/>
            <person name="Liu X."/>
            <person name="Yu X."/>
            <person name="Liu D.K."/>
            <person name="Tu X.D."/>
            <person name="Liu B."/>
            <person name="Hao Y."/>
            <person name="Liao X.Y."/>
            <person name="Jiang Y.T."/>
            <person name="Sun W.H."/>
            <person name="Chen J."/>
            <person name="Chen Y.Q."/>
            <person name="Ai Y."/>
            <person name="Zhai J.W."/>
            <person name="Wu S.S."/>
            <person name="Zhou Z."/>
            <person name="Hsiao Y.Y."/>
            <person name="Wu W.L."/>
            <person name="Chen Y.Y."/>
            <person name="Lin Y.F."/>
            <person name="Hsu J.L."/>
            <person name="Li C.Y."/>
            <person name="Wang Z.W."/>
            <person name="Zhao X."/>
            <person name="Zhong W.Y."/>
            <person name="Ma X.K."/>
            <person name="Ma L."/>
            <person name="Huang J."/>
            <person name="Chen G.Z."/>
            <person name="Huang M.Z."/>
            <person name="Huang L."/>
            <person name="Peng D.H."/>
            <person name="Luo Y.B."/>
            <person name="Zou S.Q."/>
            <person name="Chen S.P."/>
            <person name="Lan S."/>
            <person name="Tsai W.C."/>
            <person name="Van de Peer Y."/>
            <person name="Liu Z.J."/>
        </authorList>
    </citation>
    <scope>NUCLEOTIDE SEQUENCE [LARGE SCALE GENOMIC DNA]</scope>
    <source>
        <strain evidence="3">Lor288</strain>
    </source>
</reference>
<dbReference type="PANTHER" id="PTHR10003">
    <property type="entry name" value="SUPEROXIDE DISMUTASE CU-ZN -RELATED"/>
    <property type="match status" value="1"/>
</dbReference>
<sequence length="312" mass="35036">MSASSCLKGVSLIADGGSDNSTVRGSLQFSQDPHTGFTHVTGKITGLSPGLHGFHIHSFGDTTNVYVLKNQLRMNDNLTKSHNVIVTELKNTTTALTEARAKDKSEFDKKLQEDLATFQSALQASQKIISAQLLKFKAYYTERTNYLDTQIRFQKNDLRDHIERKVIKGERLIVNASSDHGKWITNAVRATLGYPPLCDDDNTAESGIQAAGIEGGQQEVAQIIYPPSNFEEIQHLVDQMYSPPEGTKNVIIEKVESVTALNKEQEAQLSKKRFREQTELKPDFEQWSPTYRNIILTAWKAVKDKTHDRGKW</sequence>
<name>A0ABR2LNH8_9ASPA</name>
<feature type="domain" description="Superoxide dismutase copper/zinc binding" evidence="2">
    <location>
        <begin position="23"/>
        <end position="64"/>
    </location>
</feature>
<protein>
    <submittedName>
        <fullName evidence="3">Superoxide dismutase [Cu-Zn] 3</fullName>
    </submittedName>
</protein>
<evidence type="ECO:0000313" key="4">
    <source>
        <dbReference type="Proteomes" id="UP001412067"/>
    </source>
</evidence>
<dbReference type="InterPro" id="IPR024134">
    <property type="entry name" value="SOD_Cu/Zn_/chaperone"/>
</dbReference>
<dbReference type="Gene3D" id="2.60.40.200">
    <property type="entry name" value="Superoxide dismutase, copper/zinc binding domain"/>
    <property type="match status" value="1"/>
</dbReference>
<organism evidence="3 4">
    <name type="scientific">Platanthera guangdongensis</name>
    <dbReference type="NCBI Taxonomy" id="2320717"/>
    <lineage>
        <taxon>Eukaryota</taxon>
        <taxon>Viridiplantae</taxon>
        <taxon>Streptophyta</taxon>
        <taxon>Embryophyta</taxon>
        <taxon>Tracheophyta</taxon>
        <taxon>Spermatophyta</taxon>
        <taxon>Magnoliopsida</taxon>
        <taxon>Liliopsida</taxon>
        <taxon>Asparagales</taxon>
        <taxon>Orchidaceae</taxon>
        <taxon>Orchidoideae</taxon>
        <taxon>Orchideae</taxon>
        <taxon>Orchidinae</taxon>
        <taxon>Platanthera</taxon>
    </lineage>
</organism>
<dbReference type="Pfam" id="PF00080">
    <property type="entry name" value="Sod_Cu"/>
    <property type="match status" value="1"/>
</dbReference>
<evidence type="ECO:0000313" key="3">
    <source>
        <dbReference type="EMBL" id="KAK8944074.1"/>
    </source>
</evidence>
<dbReference type="Proteomes" id="UP001412067">
    <property type="component" value="Unassembled WGS sequence"/>
</dbReference>
<dbReference type="EMBL" id="JBBWWR010000018">
    <property type="protein sequence ID" value="KAK8944074.1"/>
    <property type="molecule type" value="Genomic_DNA"/>
</dbReference>
<proteinExistence type="predicted"/>
<gene>
    <name evidence="3" type="primary">CSD3</name>
    <name evidence="3" type="ORF">KSP40_PGU012256</name>
</gene>